<dbReference type="EMBL" id="JAKIKT010000016">
    <property type="protein sequence ID" value="MCL2916490.1"/>
    <property type="molecule type" value="Genomic_DNA"/>
</dbReference>
<keyword evidence="1" id="KW-0812">Transmembrane</keyword>
<name>A0ABT0NEF1_9GAMM</name>
<evidence type="ECO:0000313" key="2">
    <source>
        <dbReference type="EMBL" id="MCL2916490.1"/>
    </source>
</evidence>
<evidence type="ECO:0000313" key="3">
    <source>
        <dbReference type="Proteomes" id="UP001202831"/>
    </source>
</evidence>
<sequence>MLSKYQRGLISLGYLAISWSLLLWLHMNIEPNVFAHMVAIPVLMLGTGVSAWRFYNKHCCE</sequence>
<accession>A0ABT0NEF1</accession>
<reference evidence="2 3" key="1">
    <citation type="submission" date="2022-01" db="EMBL/GenBank/DDBJ databases">
        <title>Whole genome-based taxonomy of the Shewanellaceae.</title>
        <authorList>
            <person name="Martin-Rodriguez A.J."/>
        </authorList>
    </citation>
    <scope>NUCLEOTIDE SEQUENCE [LARGE SCALE GENOMIC DNA]</scope>
    <source>
        <strain evidence="2 3">DSM 21332</strain>
    </source>
</reference>
<gene>
    <name evidence="2" type="ORF">L2725_22390</name>
</gene>
<keyword evidence="1" id="KW-1133">Transmembrane helix</keyword>
<feature type="transmembrane region" description="Helical" evidence="1">
    <location>
        <begin position="33"/>
        <end position="55"/>
    </location>
</feature>
<keyword evidence="1" id="KW-0472">Membrane</keyword>
<feature type="transmembrane region" description="Helical" evidence="1">
    <location>
        <begin position="9"/>
        <end position="27"/>
    </location>
</feature>
<proteinExistence type="predicted"/>
<dbReference type="RefSeq" id="WP_115136656.1">
    <property type="nucleotide sequence ID" value="NZ_JAKIKT010000016.1"/>
</dbReference>
<keyword evidence="3" id="KW-1185">Reference proteome</keyword>
<comment type="caution">
    <text evidence="2">The sequence shown here is derived from an EMBL/GenBank/DDBJ whole genome shotgun (WGS) entry which is preliminary data.</text>
</comment>
<organism evidence="2 3">
    <name type="scientific">Shewanella corallii</name>
    <dbReference type="NCBI Taxonomy" id="560080"/>
    <lineage>
        <taxon>Bacteria</taxon>
        <taxon>Pseudomonadati</taxon>
        <taxon>Pseudomonadota</taxon>
        <taxon>Gammaproteobacteria</taxon>
        <taxon>Alteromonadales</taxon>
        <taxon>Shewanellaceae</taxon>
        <taxon>Shewanella</taxon>
    </lineage>
</organism>
<dbReference type="Proteomes" id="UP001202831">
    <property type="component" value="Unassembled WGS sequence"/>
</dbReference>
<protein>
    <submittedName>
        <fullName evidence="2">Uncharacterized protein</fullName>
    </submittedName>
</protein>
<evidence type="ECO:0000256" key="1">
    <source>
        <dbReference type="SAM" id="Phobius"/>
    </source>
</evidence>